<sequence>MVTGAFRATEGVPEEILRSLGAAGRRALELWMAVFREGQARMAAAPVLASPRLRLDELVSALDAAADTLASTEVDVL</sequence>
<proteinExistence type="predicted"/>
<organism evidence="1 2">
    <name type="scientific">Burkholderia gladioli</name>
    <name type="common">Pseudomonas marginata</name>
    <name type="synonym">Phytomonas marginata</name>
    <dbReference type="NCBI Taxonomy" id="28095"/>
    <lineage>
        <taxon>Bacteria</taxon>
        <taxon>Pseudomonadati</taxon>
        <taxon>Pseudomonadota</taxon>
        <taxon>Betaproteobacteria</taxon>
        <taxon>Burkholderiales</taxon>
        <taxon>Burkholderiaceae</taxon>
        <taxon>Burkholderia</taxon>
    </lineage>
</organism>
<comment type="caution">
    <text evidence="1">The sequence shown here is derived from an EMBL/GenBank/DDBJ whole genome shotgun (WGS) entry which is preliminary data.</text>
</comment>
<dbReference type="AlphaFoldDB" id="A0AAW3F766"/>
<name>A0AAW3F766_BURGA</name>
<dbReference type="RefSeq" id="WP_059443129.1">
    <property type="nucleotide sequence ID" value="NZ_KN150849.1"/>
</dbReference>
<accession>A0AAW3F766</accession>
<evidence type="ECO:0000313" key="1">
    <source>
        <dbReference type="EMBL" id="KGC16372.1"/>
    </source>
</evidence>
<reference evidence="1 2" key="1">
    <citation type="submission" date="2014-04" db="EMBL/GenBank/DDBJ databases">
        <authorList>
            <person name="Bishop-Lilly K.A."/>
            <person name="Broomall S.M."/>
            <person name="Chain P.S."/>
            <person name="Chertkov O."/>
            <person name="Coyne S.R."/>
            <person name="Daligault H.E."/>
            <person name="Davenport K.W."/>
            <person name="Erkkila T."/>
            <person name="Frey K.G."/>
            <person name="Gibbons H.S."/>
            <person name="Gu W."/>
            <person name="Jaissle J."/>
            <person name="Johnson S.L."/>
            <person name="Koroleva G.I."/>
            <person name="Ladner J.T."/>
            <person name="Lo C.-C."/>
            <person name="Minogue T.D."/>
            <person name="Munk C."/>
            <person name="Palacios G.F."/>
            <person name="Redden C.L."/>
            <person name="Rosenzweig C.N."/>
            <person name="Scholz M.B."/>
            <person name="Teshima H."/>
            <person name="Xu Y."/>
        </authorList>
    </citation>
    <scope>NUCLEOTIDE SEQUENCE [LARGE SCALE GENOMIC DNA]</scope>
    <source>
        <strain evidence="2">gladioli</strain>
    </source>
</reference>
<dbReference type="Proteomes" id="UP000029590">
    <property type="component" value="Unassembled WGS sequence"/>
</dbReference>
<gene>
    <name evidence="1" type="ORF">DM48_3399</name>
</gene>
<dbReference type="EMBL" id="JPGG01000015">
    <property type="protein sequence ID" value="KGC16372.1"/>
    <property type="molecule type" value="Genomic_DNA"/>
</dbReference>
<protein>
    <submittedName>
        <fullName evidence="1">Uncharacterized protein</fullName>
    </submittedName>
</protein>
<evidence type="ECO:0000313" key="2">
    <source>
        <dbReference type="Proteomes" id="UP000029590"/>
    </source>
</evidence>